<reference evidence="2" key="2">
    <citation type="journal article" date="2024" name="Plant">
        <title>Genomic evolution and insights into agronomic trait innovations of Sesamum species.</title>
        <authorList>
            <person name="Miao H."/>
            <person name="Wang L."/>
            <person name="Qu L."/>
            <person name="Liu H."/>
            <person name="Sun Y."/>
            <person name="Le M."/>
            <person name="Wang Q."/>
            <person name="Wei S."/>
            <person name="Zheng Y."/>
            <person name="Lin W."/>
            <person name="Duan Y."/>
            <person name="Cao H."/>
            <person name="Xiong S."/>
            <person name="Wang X."/>
            <person name="Wei L."/>
            <person name="Li C."/>
            <person name="Ma Q."/>
            <person name="Ju M."/>
            <person name="Zhao R."/>
            <person name="Li G."/>
            <person name="Mu C."/>
            <person name="Tian Q."/>
            <person name="Mei H."/>
            <person name="Zhang T."/>
            <person name="Gao T."/>
            <person name="Zhang H."/>
        </authorList>
    </citation>
    <scope>NUCLEOTIDE SEQUENCE</scope>
    <source>
        <strain evidence="2">G02</strain>
    </source>
</reference>
<comment type="caution">
    <text evidence="2">The sequence shown here is derived from an EMBL/GenBank/DDBJ whole genome shotgun (WGS) entry which is preliminary data.</text>
</comment>
<dbReference type="AlphaFoldDB" id="A0AAW2T5N5"/>
<gene>
    <name evidence="2" type="ORF">Sradi_2358300</name>
</gene>
<organism evidence="2">
    <name type="scientific">Sesamum radiatum</name>
    <name type="common">Black benniseed</name>
    <dbReference type="NCBI Taxonomy" id="300843"/>
    <lineage>
        <taxon>Eukaryota</taxon>
        <taxon>Viridiplantae</taxon>
        <taxon>Streptophyta</taxon>
        <taxon>Embryophyta</taxon>
        <taxon>Tracheophyta</taxon>
        <taxon>Spermatophyta</taxon>
        <taxon>Magnoliopsida</taxon>
        <taxon>eudicotyledons</taxon>
        <taxon>Gunneridae</taxon>
        <taxon>Pentapetalae</taxon>
        <taxon>asterids</taxon>
        <taxon>lamiids</taxon>
        <taxon>Lamiales</taxon>
        <taxon>Pedaliaceae</taxon>
        <taxon>Sesamum</taxon>
    </lineage>
</organism>
<proteinExistence type="predicted"/>
<evidence type="ECO:0000313" key="2">
    <source>
        <dbReference type="EMBL" id="KAL0400150.1"/>
    </source>
</evidence>
<accession>A0AAW2T5N5</accession>
<evidence type="ECO:0000256" key="1">
    <source>
        <dbReference type="SAM" id="MobiDB-lite"/>
    </source>
</evidence>
<feature type="region of interest" description="Disordered" evidence="1">
    <location>
        <begin position="43"/>
        <end position="102"/>
    </location>
</feature>
<reference evidence="2" key="1">
    <citation type="submission" date="2020-06" db="EMBL/GenBank/DDBJ databases">
        <authorList>
            <person name="Li T."/>
            <person name="Hu X."/>
            <person name="Zhang T."/>
            <person name="Song X."/>
            <person name="Zhang H."/>
            <person name="Dai N."/>
            <person name="Sheng W."/>
            <person name="Hou X."/>
            <person name="Wei L."/>
        </authorList>
    </citation>
    <scope>NUCLEOTIDE SEQUENCE</scope>
    <source>
        <strain evidence="2">G02</strain>
        <tissue evidence="2">Leaf</tissue>
    </source>
</reference>
<name>A0AAW2T5N5_SESRA</name>
<protein>
    <submittedName>
        <fullName evidence="2">Uncharacterized protein</fullName>
    </submittedName>
</protein>
<feature type="compositionally biased region" description="Basic and acidic residues" evidence="1">
    <location>
        <begin position="43"/>
        <end position="63"/>
    </location>
</feature>
<feature type="compositionally biased region" description="Basic and acidic residues" evidence="1">
    <location>
        <begin position="72"/>
        <end position="95"/>
    </location>
</feature>
<dbReference type="EMBL" id="JACGWJ010000009">
    <property type="protein sequence ID" value="KAL0400150.1"/>
    <property type="molecule type" value="Genomic_DNA"/>
</dbReference>
<sequence length="102" mass="11810">MQITRSELRRLMEEAGRNALVQHERKTVTPLVRKAPRRCLFKEREVEREQLEATSREEPEKSQAAEGSEVGSSERERGKRREPGISRAEVDDVGRQIKRLGK</sequence>